<evidence type="ECO:0000256" key="6">
    <source>
        <dbReference type="ARBA" id="ARBA00023125"/>
    </source>
</evidence>
<keyword evidence="4" id="KW-0677">Repeat</keyword>
<dbReference type="InterPro" id="IPR001810">
    <property type="entry name" value="F-box_dom"/>
</dbReference>
<dbReference type="AlphaFoldDB" id="A0A8X7P068"/>
<dbReference type="Pfam" id="PF00646">
    <property type="entry name" value="F-box"/>
    <property type="match status" value="1"/>
</dbReference>
<comment type="caution">
    <text evidence="11">The sequence shown here is derived from an EMBL/GenBank/DDBJ whole genome shotgun (WGS) entry which is preliminary data.</text>
</comment>
<keyword evidence="3" id="KW-0479">Metal-binding</keyword>
<evidence type="ECO:0000256" key="4">
    <source>
        <dbReference type="ARBA" id="ARBA00022737"/>
    </source>
</evidence>
<keyword evidence="6" id="KW-0238">DNA-binding</keyword>
<evidence type="ECO:0000256" key="8">
    <source>
        <dbReference type="ARBA" id="ARBA00023242"/>
    </source>
</evidence>
<dbReference type="OrthoDB" id="1111209at2759"/>
<dbReference type="PANTHER" id="PTHR24414">
    <property type="entry name" value="F-BOX/KELCH-REPEAT PROTEIN SKIP4"/>
    <property type="match status" value="1"/>
</dbReference>
<feature type="region of interest" description="Disordered" evidence="9">
    <location>
        <begin position="1"/>
        <end position="53"/>
    </location>
</feature>
<evidence type="ECO:0000313" key="11">
    <source>
        <dbReference type="EMBL" id="KAG2242680.1"/>
    </source>
</evidence>
<gene>
    <name evidence="11" type="ORF">Bca52824_095472</name>
</gene>
<feature type="compositionally biased region" description="Low complexity" evidence="9">
    <location>
        <begin position="1"/>
        <end position="37"/>
    </location>
</feature>
<comment type="subcellular location">
    <subcellularLocation>
        <location evidence="1">Nucleus</location>
    </subcellularLocation>
</comment>
<dbReference type="GO" id="GO:0005634">
    <property type="term" value="C:nucleus"/>
    <property type="evidence" value="ECO:0007669"/>
    <property type="project" value="UniProtKB-SubCell"/>
</dbReference>
<feature type="domain" description="F-box" evidence="10">
    <location>
        <begin position="53"/>
        <end position="89"/>
    </location>
</feature>
<evidence type="ECO:0000256" key="1">
    <source>
        <dbReference type="ARBA" id="ARBA00004123"/>
    </source>
</evidence>
<dbReference type="InterPro" id="IPR050354">
    <property type="entry name" value="F-box/kelch-repeat_ARATH"/>
</dbReference>
<name>A0A8X7P068_BRACI</name>
<evidence type="ECO:0000256" key="5">
    <source>
        <dbReference type="ARBA" id="ARBA00022833"/>
    </source>
</evidence>
<proteinExistence type="predicted"/>
<evidence type="ECO:0000256" key="2">
    <source>
        <dbReference type="ARBA" id="ARBA00022553"/>
    </source>
</evidence>
<dbReference type="GO" id="GO:0006366">
    <property type="term" value="P:transcription by RNA polymerase II"/>
    <property type="evidence" value="ECO:0007669"/>
    <property type="project" value="InterPro"/>
</dbReference>
<evidence type="ECO:0000256" key="7">
    <source>
        <dbReference type="ARBA" id="ARBA00023163"/>
    </source>
</evidence>
<keyword evidence="8" id="KW-0539">Nucleus</keyword>
<dbReference type="CDD" id="cd22152">
    <property type="entry name" value="F-box_AtAFR-like"/>
    <property type="match status" value="1"/>
</dbReference>
<protein>
    <recommendedName>
        <fullName evidence="10">F-box domain-containing protein</fullName>
    </recommendedName>
</protein>
<reference evidence="11 12" key="1">
    <citation type="submission" date="2020-02" db="EMBL/GenBank/DDBJ databases">
        <authorList>
            <person name="Ma Q."/>
            <person name="Huang Y."/>
            <person name="Song X."/>
            <person name="Pei D."/>
        </authorList>
    </citation>
    <scope>NUCLEOTIDE SEQUENCE [LARGE SCALE GENOMIC DNA]</scope>
    <source>
        <strain evidence="11">Sxm20200214</strain>
        <tissue evidence="11">Leaf</tissue>
    </source>
</reference>
<keyword evidence="12" id="KW-1185">Reference proteome</keyword>
<feature type="non-terminal residue" evidence="11">
    <location>
        <position position="1"/>
    </location>
</feature>
<evidence type="ECO:0000313" key="12">
    <source>
        <dbReference type="Proteomes" id="UP000886595"/>
    </source>
</evidence>
<dbReference type="EMBL" id="JAAMPC010000389">
    <property type="protein sequence ID" value="KAG2242680.1"/>
    <property type="molecule type" value="Genomic_DNA"/>
</dbReference>
<dbReference type="PANTHER" id="PTHR24414:SF184">
    <property type="entry name" value="GALACTOSE OXIDASE_KELCH REPEAT SUPERFAMILY PROTEIN"/>
    <property type="match status" value="1"/>
</dbReference>
<keyword evidence="2" id="KW-0597">Phosphoprotein</keyword>
<dbReference type="PROSITE" id="PS00115">
    <property type="entry name" value="RNA_POL_II_REPEAT"/>
    <property type="match status" value="2"/>
</dbReference>
<organism evidence="11 12">
    <name type="scientific">Brassica carinata</name>
    <name type="common">Ethiopian mustard</name>
    <name type="synonym">Abyssinian cabbage</name>
    <dbReference type="NCBI Taxonomy" id="52824"/>
    <lineage>
        <taxon>Eukaryota</taxon>
        <taxon>Viridiplantae</taxon>
        <taxon>Streptophyta</taxon>
        <taxon>Embryophyta</taxon>
        <taxon>Tracheophyta</taxon>
        <taxon>Spermatophyta</taxon>
        <taxon>Magnoliopsida</taxon>
        <taxon>eudicotyledons</taxon>
        <taxon>Gunneridae</taxon>
        <taxon>Pentapetalae</taxon>
        <taxon>rosids</taxon>
        <taxon>malvids</taxon>
        <taxon>Brassicales</taxon>
        <taxon>Brassicaceae</taxon>
        <taxon>Brassiceae</taxon>
        <taxon>Brassica</taxon>
    </lineage>
</organism>
<evidence type="ECO:0000259" key="10">
    <source>
        <dbReference type="Pfam" id="PF00646"/>
    </source>
</evidence>
<dbReference type="GO" id="GO:0003677">
    <property type="term" value="F:DNA binding"/>
    <property type="evidence" value="ECO:0007669"/>
    <property type="project" value="UniProtKB-KW"/>
</dbReference>
<sequence length="149" mass="16123">PTSPSYSPTSPSYSPSSPTYSPSSPYSSGASPDYSPSAGYSPTLPGYSPSSTDDVTVDIVARVPRSHYPTLSLVSRTFRKLVASPKLYKRRSLLGCKEHRVYALLRDANTGQPRFHILHRKATNSGNRLVVVGSLPPISPHGSFVKNMD</sequence>
<dbReference type="Proteomes" id="UP000886595">
    <property type="component" value="Unassembled WGS sequence"/>
</dbReference>
<evidence type="ECO:0000256" key="3">
    <source>
        <dbReference type="ARBA" id="ARBA00022723"/>
    </source>
</evidence>
<dbReference type="InterPro" id="IPR000684">
    <property type="entry name" value="RNA_pol_II_repeat_euk"/>
</dbReference>
<keyword evidence="7" id="KW-0804">Transcription</keyword>
<evidence type="ECO:0000256" key="9">
    <source>
        <dbReference type="SAM" id="MobiDB-lite"/>
    </source>
</evidence>
<dbReference type="GO" id="GO:0046872">
    <property type="term" value="F:metal ion binding"/>
    <property type="evidence" value="ECO:0007669"/>
    <property type="project" value="UniProtKB-KW"/>
</dbReference>
<keyword evidence="5" id="KW-0862">Zinc</keyword>
<accession>A0A8X7P068</accession>